<comment type="subunit">
    <text evidence="3">Forms a 24-polypeptide structural core with octahedral symmetry.</text>
</comment>
<dbReference type="InterPro" id="IPR003016">
    <property type="entry name" value="2-oxoA_DH_lipoyl-BS"/>
</dbReference>
<dbReference type="Pfam" id="PF02817">
    <property type="entry name" value="E3_binding"/>
    <property type="match status" value="1"/>
</dbReference>
<keyword evidence="4 7" id="KW-0808">Transferase</keyword>
<name>A0ABW3INM1_9RHOB</name>
<sequence>MGVFQMPSLGADMEAGKLVEWLVKPGDAVHRGDIVAVVETQKGAIEVEIFEEGVVGSLEAELGSTLPVGAPMATILAEGEAPPAEPADMATEVARPTPVSAPPVAAKVPEPVNAPQPAVIGLPASPAARRLAADRGIDLSGISGSGPGGAITFRDVEGAPSEVAAPARAAPADAMAEMRKAIAAAMQRSKREIPHFQLSQTVDVQKTTDWLSARNATAAPAERILLGALFMKAAALAASKVSEMNGHYGADGFAPAPQVNLGVAVALRGGGLIAPAIPDADTLPLPDLMAAMKDLVARARAMRLRSSELTNGTITVSSLGEKGAETMTGIIFPPQVALLAIGAPRLRPWIVTDGDGAPAQIEPRQVVTFTLSADHRVSDGRQANRFLAEVDALLQAPETL</sequence>
<proteinExistence type="inferred from homology"/>
<dbReference type="InterPro" id="IPR001078">
    <property type="entry name" value="2-oxoacid_DH_actylTfrase"/>
</dbReference>
<keyword evidence="6 7" id="KW-0012">Acyltransferase</keyword>
<dbReference type="EMBL" id="JBHTJT010000007">
    <property type="protein sequence ID" value="MFD0979190.1"/>
    <property type="molecule type" value="Genomic_DNA"/>
</dbReference>
<dbReference type="EC" id="2.3.1.-" evidence="7"/>
<comment type="cofactor">
    <cofactor evidence="1 7">
        <name>(R)-lipoate</name>
        <dbReference type="ChEBI" id="CHEBI:83088"/>
    </cofactor>
</comment>
<dbReference type="PANTHER" id="PTHR43178:SF5">
    <property type="entry name" value="LIPOAMIDE ACYLTRANSFERASE COMPONENT OF BRANCHED-CHAIN ALPHA-KETO ACID DEHYDROGENASE COMPLEX, MITOCHONDRIAL"/>
    <property type="match status" value="1"/>
</dbReference>
<feature type="domain" description="Peripheral subunit-binding (PSBD)" evidence="9">
    <location>
        <begin position="123"/>
        <end position="160"/>
    </location>
</feature>
<evidence type="ECO:0000256" key="4">
    <source>
        <dbReference type="ARBA" id="ARBA00022679"/>
    </source>
</evidence>
<dbReference type="InterPro" id="IPR004167">
    <property type="entry name" value="PSBD"/>
</dbReference>
<organism evidence="10 11">
    <name type="scientific">Tropicimonas aquimaris</name>
    <dbReference type="NCBI Taxonomy" id="914152"/>
    <lineage>
        <taxon>Bacteria</taxon>
        <taxon>Pseudomonadati</taxon>
        <taxon>Pseudomonadota</taxon>
        <taxon>Alphaproteobacteria</taxon>
        <taxon>Rhodobacterales</taxon>
        <taxon>Roseobacteraceae</taxon>
        <taxon>Tropicimonas</taxon>
    </lineage>
</organism>
<dbReference type="InterPro" id="IPR050743">
    <property type="entry name" value="2-oxoacid_DH_E2_comp"/>
</dbReference>
<accession>A0ABW3INM1</accession>
<dbReference type="CDD" id="cd06849">
    <property type="entry name" value="lipoyl_domain"/>
    <property type="match status" value="1"/>
</dbReference>
<dbReference type="RefSeq" id="WP_386073502.1">
    <property type="nucleotide sequence ID" value="NZ_JBHTJT010000007.1"/>
</dbReference>
<dbReference type="GO" id="GO:0016746">
    <property type="term" value="F:acyltransferase activity"/>
    <property type="evidence" value="ECO:0007669"/>
    <property type="project" value="UniProtKB-KW"/>
</dbReference>
<feature type="domain" description="Lipoyl-binding" evidence="8">
    <location>
        <begin position="1"/>
        <end position="76"/>
    </location>
</feature>
<evidence type="ECO:0000313" key="10">
    <source>
        <dbReference type="EMBL" id="MFD0979190.1"/>
    </source>
</evidence>
<evidence type="ECO:0000256" key="2">
    <source>
        <dbReference type="ARBA" id="ARBA00007317"/>
    </source>
</evidence>
<keyword evidence="5 7" id="KW-0450">Lipoyl</keyword>
<dbReference type="Proteomes" id="UP001597108">
    <property type="component" value="Unassembled WGS sequence"/>
</dbReference>
<evidence type="ECO:0000256" key="5">
    <source>
        <dbReference type="ARBA" id="ARBA00022823"/>
    </source>
</evidence>
<dbReference type="InterPro" id="IPR023213">
    <property type="entry name" value="CAT-like_dom_sf"/>
</dbReference>
<dbReference type="InterPro" id="IPR011053">
    <property type="entry name" value="Single_hybrid_motif"/>
</dbReference>
<dbReference type="SUPFAM" id="SSF52777">
    <property type="entry name" value="CoA-dependent acyltransferases"/>
    <property type="match status" value="1"/>
</dbReference>
<evidence type="ECO:0000313" key="11">
    <source>
        <dbReference type="Proteomes" id="UP001597108"/>
    </source>
</evidence>
<dbReference type="SUPFAM" id="SSF51230">
    <property type="entry name" value="Single hybrid motif"/>
    <property type="match status" value="1"/>
</dbReference>
<dbReference type="Gene3D" id="4.10.320.10">
    <property type="entry name" value="E3-binding domain"/>
    <property type="match status" value="1"/>
</dbReference>
<evidence type="ECO:0000259" key="8">
    <source>
        <dbReference type="PROSITE" id="PS50968"/>
    </source>
</evidence>
<dbReference type="Pfam" id="PF00364">
    <property type="entry name" value="Biotin_lipoyl"/>
    <property type="match status" value="1"/>
</dbReference>
<protein>
    <recommendedName>
        <fullName evidence="7">Dihydrolipoamide acetyltransferase component of pyruvate dehydrogenase complex</fullName>
        <ecNumber evidence="7">2.3.1.-</ecNumber>
    </recommendedName>
</protein>
<comment type="similarity">
    <text evidence="2 7">Belongs to the 2-oxoacid dehydrogenase family.</text>
</comment>
<comment type="caution">
    <text evidence="10">The sequence shown here is derived from an EMBL/GenBank/DDBJ whole genome shotgun (WGS) entry which is preliminary data.</text>
</comment>
<dbReference type="PROSITE" id="PS51826">
    <property type="entry name" value="PSBD"/>
    <property type="match status" value="1"/>
</dbReference>
<dbReference type="Pfam" id="PF00198">
    <property type="entry name" value="2-oxoacid_dh"/>
    <property type="match status" value="1"/>
</dbReference>
<evidence type="ECO:0000256" key="6">
    <source>
        <dbReference type="ARBA" id="ARBA00023315"/>
    </source>
</evidence>
<dbReference type="PROSITE" id="PS00189">
    <property type="entry name" value="LIPOYL"/>
    <property type="match status" value="1"/>
</dbReference>
<dbReference type="PANTHER" id="PTHR43178">
    <property type="entry name" value="DIHYDROLIPOAMIDE ACETYLTRANSFERASE COMPONENT OF PYRUVATE DEHYDROGENASE COMPLEX"/>
    <property type="match status" value="1"/>
</dbReference>
<evidence type="ECO:0000256" key="7">
    <source>
        <dbReference type="RuleBase" id="RU003423"/>
    </source>
</evidence>
<dbReference type="Gene3D" id="2.40.50.100">
    <property type="match status" value="1"/>
</dbReference>
<dbReference type="SUPFAM" id="SSF47005">
    <property type="entry name" value="Peripheral subunit-binding domain of 2-oxo acid dehydrogenase complex"/>
    <property type="match status" value="1"/>
</dbReference>
<dbReference type="InterPro" id="IPR036625">
    <property type="entry name" value="E3-bd_dom_sf"/>
</dbReference>
<evidence type="ECO:0000259" key="9">
    <source>
        <dbReference type="PROSITE" id="PS51826"/>
    </source>
</evidence>
<reference evidence="11" key="1">
    <citation type="journal article" date="2019" name="Int. J. Syst. Evol. Microbiol.">
        <title>The Global Catalogue of Microorganisms (GCM) 10K type strain sequencing project: providing services to taxonomists for standard genome sequencing and annotation.</title>
        <authorList>
            <consortium name="The Broad Institute Genomics Platform"/>
            <consortium name="The Broad Institute Genome Sequencing Center for Infectious Disease"/>
            <person name="Wu L."/>
            <person name="Ma J."/>
        </authorList>
    </citation>
    <scope>NUCLEOTIDE SEQUENCE [LARGE SCALE GENOMIC DNA]</scope>
    <source>
        <strain evidence="11">CCUG 60524</strain>
    </source>
</reference>
<evidence type="ECO:0000256" key="3">
    <source>
        <dbReference type="ARBA" id="ARBA00011484"/>
    </source>
</evidence>
<dbReference type="PROSITE" id="PS50968">
    <property type="entry name" value="BIOTINYL_LIPOYL"/>
    <property type="match status" value="1"/>
</dbReference>
<dbReference type="Gene3D" id="3.30.559.10">
    <property type="entry name" value="Chloramphenicol acetyltransferase-like domain"/>
    <property type="match status" value="1"/>
</dbReference>
<gene>
    <name evidence="10" type="ORF">ACFQ2S_05935</name>
</gene>
<evidence type="ECO:0000256" key="1">
    <source>
        <dbReference type="ARBA" id="ARBA00001938"/>
    </source>
</evidence>
<dbReference type="InterPro" id="IPR000089">
    <property type="entry name" value="Biotin_lipoyl"/>
</dbReference>
<keyword evidence="11" id="KW-1185">Reference proteome</keyword>